<dbReference type="InterPro" id="IPR001851">
    <property type="entry name" value="ABC_transp_permease"/>
</dbReference>
<dbReference type="Pfam" id="PF02653">
    <property type="entry name" value="BPD_transp_2"/>
    <property type="match status" value="1"/>
</dbReference>
<evidence type="ECO:0000256" key="5">
    <source>
        <dbReference type="ARBA" id="ARBA00022692"/>
    </source>
</evidence>
<feature type="transmembrane region" description="Helical" evidence="8">
    <location>
        <begin position="297"/>
        <end position="315"/>
    </location>
</feature>
<keyword evidence="4" id="KW-0997">Cell inner membrane</keyword>
<feature type="transmembrane region" description="Helical" evidence="8">
    <location>
        <begin position="242"/>
        <end position="259"/>
    </location>
</feature>
<dbReference type="GO" id="GO:0022857">
    <property type="term" value="F:transmembrane transporter activity"/>
    <property type="evidence" value="ECO:0007669"/>
    <property type="project" value="InterPro"/>
</dbReference>
<keyword evidence="5 8" id="KW-0812">Transmembrane</keyword>
<protein>
    <submittedName>
        <fullName evidence="9">ABC transporter permease</fullName>
    </submittedName>
</protein>
<keyword evidence="3" id="KW-1003">Cell membrane</keyword>
<name>A0A4V2WSL2_9FIRM</name>
<keyword evidence="6 8" id="KW-1133">Transmembrane helix</keyword>
<keyword evidence="7 8" id="KW-0472">Membrane</keyword>
<dbReference type="PANTHER" id="PTHR32196">
    <property type="entry name" value="ABC TRANSPORTER PERMEASE PROTEIN YPHD-RELATED-RELATED"/>
    <property type="match status" value="1"/>
</dbReference>
<proteinExistence type="predicted"/>
<evidence type="ECO:0000256" key="7">
    <source>
        <dbReference type="ARBA" id="ARBA00023136"/>
    </source>
</evidence>
<evidence type="ECO:0000256" key="1">
    <source>
        <dbReference type="ARBA" id="ARBA00004651"/>
    </source>
</evidence>
<feature type="transmembrane region" description="Helical" evidence="8">
    <location>
        <begin position="217"/>
        <end position="236"/>
    </location>
</feature>
<dbReference type="RefSeq" id="WP_132276814.1">
    <property type="nucleotide sequence ID" value="NZ_JAOBST010000023.1"/>
</dbReference>
<comment type="subcellular location">
    <subcellularLocation>
        <location evidence="1">Cell membrane</location>
        <topology evidence="1">Multi-pass membrane protein</topology>
    </subcellularLocation>
</comment>
<evidence type="ECO:0000256" key="3">
    <source>
        <dbReference type="ARBA" id="ARBA00022475"/>
    </source>
</evidence>
<evidence type="ECO:0000256" key="4">
    <source>
        <dbReference type="ARBA" id="ARBA00022519"/>
    </source>
</evidence>
<evidence type="ECO:0000256" key="6">
    <source>
        <dbReference type="ARBA" id="ARBA00022989"/>
    </source>
</evidence>
<comment type="caution">
    <text evidence="9">The sequence shown here is derived from an EMBL/GenBank/DDBJ whole genome shotgun (WGS) entry which is preliminary data.</text>
</comment>
<feature type="transmembrane region" description="Helical" evidence="8">
    <location>
        <begin position="271"/>
        <end position="291"/>
    </location>
</feature>
<evidence type="ECO:0000256" key="8">
    <source>
        <dbReference type="SAM" id="Phobius"/>
    </source>
</evidence>
<feature type="transmembrane region" description="Helical" evidence="8">
    <location>
        <begin position="52"/>
        <end position="79"/>
    </location>
</feature>
<gene>
    <name evidence="9" type="ORF">E1963_07545</name>
</gene>
<sequence length="329" mass="35471">MKTKKLDRFQGILLLIIIIYSVFVAIKNPAFIHIETIFDITRVASTTLMVAIGLLVVMISGGIDVSFMAVALFGSYTTINIMIETGIDNLAFAFVSAALIGGLLGVINALLISWLKLPPFIITLGTQNLFHGIMTTFISDKSFGAGVLPESLHAFGQASVFKIKDVGLTASVLPVLLAGLATWFILYRTMIGRGIFAIGNDEESARRAGFNPFRIRLFVYVYSGILAGIMGMMYVAQTNALYPNKLVGDELIVVAAVVIGGTKITGGQGKIFGAVLGVIIIYLLNTTLIMIGLSSSWNNLFVGTILVISVAVTSYQEKVKNRNNLIFTE</sequence>
<evidence type="ECO:0000313" key="9">
    <source>
        <dbReference type="EMBL" id="TDA22090.1"/>
    </source>
</evidence>
<keyword evidence="2" id="KW-0813">Transport</keyword>
<feature type="transmembrane region" description="Helical" evidence="8">
    <location>
        <begin position="91"/>
        <end position="115"/>
    </location>
</feature>
<dbReference type="AlphaFoldDB" id="A0A4V2WSL2"/>
<reference evidence="9 10" key="1">
    <citation type="journal article" date="2016" name="Nat. Microbiol.">
        <title>The Mouse Intestinal Bacterial Collection (miBC) provides host-specific insight into cultured diversity and functional potential of the gut microbiota.</title>
        <authorList>
            <person name="Lagkouvardos I."/>
            <person name="Pukall R."/>
            <person name="Abt B."/>
            <person name="Foesel B.U."/>
            <person name="Meier-Kolthoff J.P."/>
            <person name="Kumar N."/>
            <person name="Bresciani A."/>
            <person name="Martinez I."/>
            <person name="Just S."/>
            <person name="Ziegler C."/>
            <person name="Brugiroux S."/>
            <person name="Garzetti D."/>
            <person name="Wenning M."/>
            <person name="Bui T.P."/>
            <person name="Wang J."/>
            <person name="Hugenholtz F."/>
            <person name="Plugge C.M."/>
            <person name="Peterson D.A."/>
            <person name="Hornef M.W."/>
            <person name="Baines J.F."/>
            <person name="Smidt H."/>
            <person name="Walter J."/>
            <person name="Kristiansen K."/>
            <person name="Nielsen H.B."/>
            <person name="Haller D."/>
            <person name="Overmann J."/>
            <person name="Stecher B."/>
            <person name="Clavel T."/>
        </authorList>
    </citation>
    <scope>NUCLEOTIDE SEQUENCE [LARGE SCALE GENOMIC DNA]</scope>
    <source>
        <strain evidence="9 10">DSM 28560</strain>
    </source>
</reference>
<evidence type="ECO:0000256" key="2">
    <source>
        <dbReference type="ARBA" id="ARBA00022448"/>
    </source>
</evidence>
<organism evidence="9 10">
    <name type="scientific">Extibacter muris</name>
    <dbReference type="NCBI Taxonomy" id="1796622"/>
    <lineage>
        <taxon>Bacteria</taxon>
        <taxon>Bacillati</taxon>
        <taxon>Bacillota</taxon>
        <taxon>Clostridia</taxon>
        <taxon>Lachnospirales</taxon>
        <taxon>Lachnospiraceae</taxon>
        <taxon>Extibacter</taxon>
    </lineage>
</organism>
<dbReference type="Proteomes" id="UP000295710">
    <property type="component" value="Unassembled WGS sequence"/>
</dbReference>
<dbReference type="CDD" id="cd06579">
    <property type="entry name" value="TM_PBP1_transp_AraH_like"/>
    <property type="match status" value="1"/>
</dbReference>
<accession>A0A4V2WSL2</accession>
<dbReference type="PANTHER" id="PTHR32196:SF21">
    <property type="entry name" value="ABC TRANSPORTER PERMEASE PROTEIN YPHD-RELATED"/>
    <property type="match status" value="1"/>
</dbReference>
<evidence type="ECO:0000313" key="10">
    <source>
        <dbReference type="Proteomes" id="UP000295710"/>
    </source>
</evidence>
<keyword evidence="10" id="KW-1185">Reference proteome</keyword>
<dbReference type="GO" id="GO:0005886">
    <property type="term" value="C:plasma membrane"/>
    <property type="evidence" value="ECO:0007669"/>
    <property type="project" value="UniProtKB-SubCell"/>
</dbReference>
<feature type="transmembrane region" description="Helical" evidence="8">
    <location>
        <begin position="166"/>
        <end position="186"/>
    </location>
</feature>
<dbReference type="EMBL" id="SMMX01000005">
    <property type="protein sequence ID" value="TDA22090.1"/>
    <property type="molecule type" value="Genomic_DNA"/>
</dbReference>
<feature type="transmembrane region" description="Helical" evidence="8">
    <location>
        <begin position="12"/>
        <end position="32"/>
    </location>
</feature>